<evidence type="ECO:0000313" key="3">
    <source>
        <dbReference type="EMBL" id="MBT1703934.1"/>
    </source>
</evidence>
<feature type="chain" id="PRO_5045994299" evidence="1">
    <location>
        <begin position="23"/>
        <end position="544"/>
    </location>
</feature>
<dbReference type="Pfam" id="PF16318">
    <property type="entry name" value="DUF4957"/>
    <property type="match status" value="1"/>
</dbReference>
<dbReference type="Pfam" id="PF17161">
    <property type="entry name" value="DUF5123"/>
    <property type="match status" value="1"/>
</dbReference>
<dbReference type="InterPro" id="IPR032530">
    <property type="entry name" value="DUF4957"/>
</dbReference>
<dbReference type="EMBL" id="JAHESD010000022">
    <property type="protein sequence ID" value="MBT1703934.1"/>
    <property type="molecule type" value="Genomic_DNA"/>
</dbReference>
<dbReference type="InterPro" id="IPR033427">
    <property type="entry name" value="DUF5123"/>
</dbReference>
<comment type="caution">
    <text evidence="3">The sequence shown here is derived from an EMBL/GenBank/DDBJ whole genome shotgun (WGS) entry which is preliminary data.</text>
</comment>
<gene>
    <name evidence="3" type="ORF">KK060_11620</name>
</gene>
<proteinExistence type="predicted"/>
<evidence type="ECO:0000313" key="4">
    <source>
        <dbReference type="Proteomes" id="UP000772618"/>
    </source>
</evidence>
<feature type="domain" description="Fibronectin type-III" evidence="2">
    <location>
        <begin position="38"/>
        <end position="135"/>
    </location>
</feature>
<dbReference type="Gene3D" id="2.60.40.10">
    <property type="entry name" value="Immunoglobulins"/>
    <property type="match status" value="1"/>
</dbReference>
<feature type="signal peptide" evidence="1">
    <location>
        <begin position="1"/>
        <end position="22"/>
    </location>
</feature>
<organism evidence="3 4">
    <name type="scientific">Chryseosolibacter indicus</name>
    <dbReference type="NCBI Taxonomy" id="2782351"/>
    <lineage>
        <taxon>Bacteria</taxon>
        <taxon>Pseudomonadati</taxon>
        <taxon>Bacteroidota</taxon>
        <taxon>Cytophagia</taxon>
        <taxon>Cytophagales</taxon>
        <taxon>Chryseotaleaceae</taxon>
        <taxon>Chryseosolibacter</taxon>
    </lineage>
</organism>
<dbReference type="Proteomes" id="UP000772618">
    <property type="component" value="Unassembled WGS sequence"/>
</dbReference>
<name>A0ABS5VST6_9BACT</name>
<evidence type="ECO:0000256" key="1">
    <source>
        <dbReference type="SAM" id="SignalP"/>
    </source>
</evidence>
<dbReference type="CDD" id="cd00063">
    <property type="entry name" value="FN3"/>
    <property type="match status" value="1"/>
</dbReference>
<protein>
    <submittedName>
        <fullName evidence="3">Fibronectin type III domain-containing protein</fullName>
    </submittedName>
</protein>
<dbReference type="PROSITE" id="PS51257">
    <property type="entry name" value="PROKAR_LIPOPROTEIN"/>
    <property type="match status" value="1"/>
</dbReference>
<dbReference type="InterPro" id="IPR003961">
    <property type="entry name" value="FN3_dom"/>
</dbReference>
<dbReference type="RefSeq" id="WP_254153895.1">
    <property type="nucleotide sequence ID" value="NZ_JAHESD010000022.1"/>
</dbReference>
<dbReference type="SUPFAM" id="SSF49265">
    <property type="entry name" value="Fibronectin type III"/>
    <property type="match status" value="1"/>
</dbReference>
<reference evidence="3 4" key="1">
    <citation type="submission" date="2021-05" db="EMBL/GenBank/DDBJ databases">
        <title>A Polyphasic approach of four new species of the genus Ohtaekwangia: Ohtaekwangia histidinii sp. nov., Ohtaekwangia cretensis sp. nov., Ohtaekwangia indiensis sp. nov., Ohtaekwangia reichenbachii sp. nov. from diverse environment.</title>
        <authorList>
            <person name="Octaviana S."/>
        </authorList>
    </citation>
    <scope>NUCLEOTIDE SEQUENCE [LARGE SCALE GENOMIC DNA]</scope>
    <source>
        <strain evidence="3 4">PWU20</strain>
    </source>
</reference>
<dbReference type="InterPro" id="IPR013783">
    <property type="entry name" value="Ig-like_fold"/>
</dbReference>
<keyword evidence="4" id="KW-1185">Reference proteome</keyword>
<dbReference type="InterPro" id="IPR036116">
    <property type="entry name" value="FN3_sf"/>
</dbReference>
<dbReference type="PROSITE" id="PS50853">
    <property type="entry name" value="FN3"/>
    <property type="match status" value="1"/>
</dbReference>
<dbReference type="InterPro" id="IPR011050">
    <property type="entry name" value="Pectin_lyase_fold/virulence"/>
</dbReference>
<sequence>MNSLKKILNSALLALAITTVFVACKDDEDDFELKRRFKPAAFEIEEGETSATIKWSRSLFTLPGDVEYVVEISKDSTNFTNVEFTSNTKEPEVIINDTQIDIKTNYFARVKAVGGSGAEDSNWLVSESFQITGEVLVLPVREHDIIIDAVRIRWKPNAVITKIILTPQVGEPKEIVIPSEELAQGEKIVTGLTNNANYTIEVFKDDIGKGSVSFRTKNAYTDANIVDLRGIQGKTGILSDTLNDIPSGSVIYLKRGLKYEFNATSTSKAFSKSVLILSGPDFIEEYAQININGTSLNIVANSTIDSLVFKDIIIRGTRKEESYNGDYLFNINAIGTIKKMKFEGCRVRVLRGVVRMQAGTTGTKVENYLINNCVMDSIREYGIGTANNSNLFANIKVSNSTFYRFRKLLDLRVAGNNSLVLENCTLNEVPAAGPAGSPNFLIDFNTFGSANPIVINNCVIGKTWIETNGTTDGGAIRVTGTNVSATSTYVLSDFITNNESYKITGASAYTGASTAVFADPAKGDFKIKDTAFPGARSAGDPRWR</sequence>
<keyword evidence="1" id="KW-0732">Signal</keyword>
<dbReference type="SUPFAM" id="SSF51126">
    <property type="entry name" value="Pectin lyase-like"/>
    <property type="match status" value="1"/>
</dbReference>
<accession>A0ABS5VST6</accession>
<evidence type="ECO:0000259" key="2">
    <source>
        <dbReference type="PROSITE" id="PS50853"/>
    </source>
</evidence>